<feature type="domain" description="SET" evidence="13">
    <location>
        <begin position="164"/>
        <end position="287"/>
    </location>
</feature>
<evidence type="ECO:0000259" key="15">
    <source>
        <dbReference type="PROSITE" id="PS50868"/>
    </source>
</evidence>
<sequence length="322" mass="36490">MALQGKHLEQRLHQKLSSVFQIRYSFSMQQLRANWNSIKRGHTTGSDSTRGLIRISDTHSHFDGVTPIVEVVNKVDDDPFPTDFLYIDKMVFNNDVSPPDPSFIAQCDCDGPSCSGLCHDNDSHVYSPDGRVKISQGTPIYECNVNCECSWNCRNRVVQRGRQIPLQIYKTKAKGWGVKAKQDIPKGTFVEEYVGEVIMNTEGDFRGKFYDKAGTTYLFDMDFGDNVKYVIDSFLLGNASHFFNHSCSPNLTVYAVYSDSADNNFHRLAFFSNRLIKKGEELTIDYEGKANGEDTLIPQRKPGKGTFECHCSSPNCRKYIHD</sequence>
<proteinExistence type="inferred from homology"/>
<feature type="binding site" evidence="12">
    <location>
        <position position="143"/>
    </location>
    <ligand>
        <name>Zn(2+)</name>
        <dbReference type="ChEBI" id="CHEBI:29105"/>
        <label>3</label>
    </ligand>
</feature>
<evidence type="ECO:0000256" key="6">
    <source>
        <dbReference type="ARBA" id="ARBA00022691"/>
    </source>
</evidence>
<feature type="binding site" evidence="12">
    <location>
        <position position="316"/>
    </location>
    <ligand>
        <name>Zn(2+)</name>
        <dbReference type="ChEBI" id="CHEBI:29105"/>
        <label>4</label>
    </ligand>
</feature>
<dbReference type="Gene3D" id="2.170.270.10">
    <property type="entry name" value="SET domain"/>
    <property type="match status" value="1"/>
</dbReference>
<dbReference type="Pfam" id="PF00856">
    <property type="entry name" value="SET"/>
    <property type="match status" value="1"/>
</dbReference>
<dbReference type="SMART" id="SM00468">
    <property type="entry name" value="PreSET"/>
    <property type="match status" value="1"/>
</dbReference>
<feature type="domain" description="Pre-SET" evidence="14">
    <location>
        <begin position="105"/>
        <end position="161"/>
    </location>
</feature>
<feature type="binding site" evidence="12">
    <location>
        <position position="143"/>
    </location>
    <ligand>
        <name>Zn(2+)</name>
        <dbReference type="ChEBI" id="CHEBI:29105"/>
        <label>2</label>
    </ligand>
</feature>
<keyword evidence="3" id="KW-0158">Chromosome</keyword>
<dbReference type="InterPro" id="IPR007728">
    <property type="entry name" value="Pre-SET_dom"/>
</dbReference>
<dbReference type="Pfam" id="PF05033">
    <property type="entry name" value="Pre-SET"/>
    <property type="match status" value="1"/>
</dbReference>
<gene>
    <name evidence="16" type="ORF">INT45_005743</name>
</gene>
<keyword evidence="4 11" id="KW-0489">Methyltransferase</keyword>
<keyword evidence="6 11" id="KW-0949">S-adenosyl-L-methionine</keyword>
<dbReference type="GO" id="GO:0008270">
    <property type="term" value="F:zinc ion binding"/>
    <property type="evidence" value="ECO:0007669"/>
    <property type="project" value="UniProtKB-UniRule"/>
</dbReference>
<dbReference type="GO" id="GO:0005694">
    <property type="term" value="C:chromosome"/>
    <property type="evidence" value="ECO:0007669"/>
    <property type="project" value="UniProtKB-SubCell"/>
</dbReference>
<dbReference type="InterPro" id="IPR003616">
    <property type="entry name" value="Post-SET_dom"/>
</dbReference>
<keyword evidence="9 11" id="KW-0156">Chromatin regulator</keyword>
<dbReference type="PANTHER" id="PTHR46223">
    <property type="entry name" value="HISTONE-LYSINE N-METHYLTRANSFERASE SUV39H"/>
    <property type="match status" value="1"/>
</dbReference>
<feature type="binding site" evidence="12">
    <location>
        <position position="309"/>
    </location>
    <ligand>
        <name>Zn(2+)</name>
        <dbReference type="ChEBI" id="CHEBI:29105"/>
        <label>4</label>
    </ligand>
</feature>
<accession>A0A8H7VS53</accession>
<keyword evidence="17" id="KW-1185">Reference proteome</keyword>
<evidence type="ECO:0000256" key="7">
    <source>
        <dbReference type="ARBA" id="ARBA00022723"/>
    </source>
</evidence>
<dbReference type="PROSITE" id="PS50867">
    <property type="entry name" value="PRE_SET"/>
    <property type="match status" value="1"/>
</dbReference>
<protein>
    <recommendedName>
        <fullName evidence="11">Histone-lysine N-methyltransferase</fullName>
        <ecNumber evidence="11">2.1.1.355</ecNumber>
    </recommendedName>
</protein>
<feature type="binding site" evidence="12">
    <location>
        <position position="107"/>
    </location>
    <ligand>
        <name>Zn(2+)</name>
        <dbReference type="ChEBI" id="CHEBI:29105"/>
        <label>2</label>
    </ligand>
</feature>
<evidence type="ECO:0000256" key="5">
    <source>
        <dbReference type="ARBA" id="ARBA00022679"/>
    </source>
</evidence>
<feature type="binding site" evidence="12">
    <location>
        <position position="147"/>
    </location>
    <ligand>
        <name>Zn(2+)</name>
        <dbReference type="ChEBI" id="CHEBI:29105"/>
        <label>2</label>
    </ligand>
</feature>
<comment type="subcellular location">
    <subcellularLocation>
        <location evidence="2">Chromosome</location>
    </subcellularLocation>
    <subcellularLocation>
        <location evidence="1 11">Nucleus</location>
    </subcellularLocation>
</comment>
<feature type="binding site" evidence="12">
    <location>
        <position position="109"/>
    </location>
    <ligand>
        <name>Zn(2+)</name>
        <dbReference type="ChEBI" id="CHEBI:29105"/>
        <label>1</label>
    </ligand>
</feature>
<evidence type="ECO:0000256" key="11">
    <source>
        <dbReference type="PIRNR" id="PIRNR009343"/>
    </source>
</evidence>
<dbReference type="InterPro" id="IPR011381">
    <property type="entry name" value="H3-K9_MeTrfase_SUV39H1/2-like"/>
</dbReference>
<evidence type="ECO:0000313" key="17">
    <source>
        <dbReference type="Proteomes" id="UP000646827"/>
    </source>
</evidence>
<dbReference type="GO" id="GO:0032259">
    <property type="term" value="P:methylation"/>
    <property type="evidence" value="ECO:0007669"/>
    <property type="project" value="UniProtKB-KW"/>
</dbReference>
<evidence type="ECO:0000256" key="10">
    <source>
        <dbReference type="ARBA" id="ARBA00023242"/>
    </source>
</evidence>
<feature type="binding site" evidence="12">
    <location>
        <position position="107"/>
    </location>
    <ligand>
        <name>Zn(2+)</name>
        <dbReference type="ChEBI" id="CHEBI:29105"/>
        <label>1</label>
    </ligand>
</feature>
<dbReference type="Proteomes" id="UP000646827">
    <property type="component" value="Unassembled WGS sequence"/>
</dbReference>
<evidence type="ECO:0000256" key="2">
    <source>
        <dbReference type="ARBA" id="ARBA00004286"/>
    </source>
</evidence>
<keyword evidence="7 11" id="KW-0479">Metal-binding</keyword>
<dbReference type="PIRSF" id="PIRSF009343">
    <property type="entry name" value="SUV39_SET"/>
    <property type="match status" value="1"/>
</dbReference>
<dbReference type="GO" id="GO:0005634">
    <property type="term" value="C:nucleus"/>
    <property type="evidence" value="ECO:0007669"/>
    <property type="project" value="UniProtKB-SubCell"/>
</dbReference>
<evidence type="ECO:0000256" key="12">
    <source>
        <dbReference type="PIRSR" id="PIRSR009343-2"/>
    </source>
</evidence>
<dbReference type="InterPro" id="IPR046341">
    <property type="entry name" value="SET_dom_sf"/>
</dbReference>
<dbReference type="EC" id="2.1.1.355" evidence="11"/>
<dbReference type="EMBL" id="JAEPRB010000013">
    <property type="protein sequence ID" value="KAG2226778.1"/>
    <property type="molecule type" value="Genomic_DNA"/>
</dbReference>
<feature type="binding site" evidence="12">
    <location>
        <position position="114"/>
    </location>
    <ligand>
        <name>Zn(2+)</name>
        <dbReference type="ChEBI" id="CHEBI:29105"/>
        <label>1</label>
    </ligand>
</feature>
<feature type="domain" description="Post-SET" evidence="15">
    <location>
        <begin position="305"/>
        <end position="321"/>
    </location>
</feature>
<keyword evidence="5 11" id="KW-0808">Transferase</keyword>
<feature type="binding site" evidence="12">
    <location>
        <position position="311"/>
    </location>
    <ligand>
        <name>Zn(2+)</name>
        <dbReference type="ChEBI" id="CHEBI:29105"/>
        <label>4</label>
    </ligand>
</feature>
<evidence type="ECO:0000256" key="8">
    <source>
        <dbReference type="ARBA" id="ARBA00022833"/>
    </source>
</evidence>
<evidence type="ECO:0000259" key="14">
    <source>
        <dbReference type="PROSITE" id="PS50867"/>
    </source>
</evidence>
<evidence type="ECO:0000256" key="4">
    <source>
        <dbReference type="ARBA" id="ARBA00022603"/>
    </source>
</evidence>
<evidence type="ECO:0000259" key="13">
    <source>
        <dbReference type="PROSITE" id="PS50280"/>
    </source>
</evidence>
<reference evidence="16 17" key="1">
    <citation type="submission" date="2020-12" db="EMBL/GenBank/DDBJ databases">
        <title>Metabolic potential, ecology and presence of endohyphal bacteria is reflected in genomic diversity of Mucoromycotina.</title>
        <authorList>
            <person name="Muszewska A."/>
            <person name="Okrasinska A."/>
            <person name="Steczkiewicz K."/>
            <person name="Drgas O."/>
            <person name="Orlowska M."/>
            <person name="Perlinska-Lenart U."/>
            <person name="Aleksandrzak-Piekarczyk T."/>
            <person name="Szatraj K."/>
            <person name="Zielenkiewicz U."/>
            <person name="Pilsyk S."/>
            <person name="Malc E."/>
            <person name="Mieczkowski P."/>
            <person name="Kruszewska J.S."/>
            <person name="Biernat P."/>
            <person name="Pawlowska J."/>
        </authorList>
    </citation>
    <scope>NUCLEOTIDE SEQUENCE [LARGE SCALE GENOMIC DNA]</scope>
    <source>
        <strain evidence="16 17">CBS 142.35</strain>
    </source>
</reference>
<dbReference type="SUPFAM" id="SSF82199">
    <property type="entry name" value="SET domain"/>
    <property type="match status" value="1"/>
</dbReference>
<dbReference type="PANTHER" id="PTHR46223:SF3">
    <property type="entry name" value="HISTONE-LYSINE N-METHYLTRANSFERASE SET-23"/>
    <property type="match status" value="1"/>
</dbReference>
<dbReference type="AlphaFoldDB" id="A0A8H7VS53"/>
<evidence type="ECO:0000256" key="3">
    <source>
        <dbReference type="ARBA" id="ARBA00022454"/>
    </source>
</evidence>
<dbReference type="SMART" id="SM00317">
    <property type="entry name" value="SET"/>
    <property type="match status" value="1"/>
</dbReference>
<comment type="caution">
    <text evidence="16">The sequence shown here is derived from an EMBL/GenBank/DDBJ whole genome shotgun (WGS) entry which is preliminary data.</text>
</comment>
<comment type="catalytic activity">
    <reaction evidence="11">
        <text>L-lysyl(9)-[histone H3] + 3 S-adenosyl-L-methionine = N(6),N(6),N(6)-trimethyl-L-lysyl(9)-[histone H3] + 3 S-adenosyl-L-homocysteine + 3 H(+)</text>
        <dbReference type="Rhea" id="RHEA:60276"/>
        <dbReference type="Rhea" id="RHEA-COMP:15538"/>
        <dbReference type="Rhea" id="RHEA-COMP:15546"/>
        <dbReference type="ChEBI" id="CHEBI:15378"/>
        <dbReference type="ChEBI" id="CHEBI:29969"/>
        <dbReference type="ChEBI" id="CHEBI:57856"/>
        <dbReference type="ChEBI" id="CHEBI:59789"/>
        <dbReference type="ChEBI" id="CHEBI:61961"/>
        <dbReference type="EC" id="2.1.1.355"/>
    </reaction>
</comment>
<dbReference type="PROSITE" id="PS50868">
    <property type="entry name" value="POST_SET"/>
    <property type="match status" value="1"/>
</dbReference>
<dbReference type="PROSITE" id="PS50280">
    <property type="entry name" value="SET"/>
    <property type="match status" value="1"/>
</dbReference>
<organism evidence="16 17">
    <name type="scientific">Circinella minor</name>
    <dbReference type="NCBI Taxonomy" id="1195481"/>
    <lineage>
        <taxon>Eukaryota</taxon>
        <taxon>Fungi</taxon>
        <taxon>Fungi incertae sedis</taxon>
        <taxon>Mucoromycota</taxon>
        <taxon>Mucoromycotina</taxon>
        <taxon>Mucoromycetes</taxon>
        <taxon>Mucorales</taxon>
        <taxon>Lichtheimiaceae</taxon>
        <taxon>Circinella</taxon>
    </lineage>
</organism>
<feature type="binding site" evidence="12">
    <location>
        <position position="149"/>
    </location>
    <ligand>
        <name>Zn(2+)</name>
        <dbReference type="ChEBI" id="CHEBI:29105"/>
        <label>3</label>
    </ligand>
</feature>
<name>A0A8H7VS53_9FUNG</name>
<dbReference type="InterPro" id="IPR050973">
    <property type="entry name" value="H3K9_Histone-Lys_N-MTase"/>
</dbReference>
<dbReference type="InterPro" id="IPR001214">
    <property type="entry name" value="SET_dom"/>
</dbReference>
<dbReference type="GO" id="GO:0140949">
    <property type="term" value="F:histone H3K9 trimethyltransferase activity"/>
    <property type="evidence" value="ECO:0007669"/>
    <property type="project" value="UniProtKB-EC"/>
</dbReference>
<dbReference type="OrthoDB" id="308383at2759"/>
<evidence type="ECO:0000313" key="16">
    <source>
        <dbReference type="EMBL" id="KAG2226778.1"/>
    </source>
</evidence>
<evidence type="ECO:0000256" key="1">
    <source>
        <dbReference type="ARBA" id="ARBA00004123"/>
    </source>
</evidence>
<evidence type="ECO:0000256" key="9">
    <source>
        <dbReference type="ARBA" id="ARBA00022853"/>
    </source>
</evidence>
<feature type="binding site" evidence="12">
    <location>
        <position position="153"/>
    </location>
    <ligand>
        <name>Zn(2+)</name>
        <dbReference type="ChEBI" id="CHEBI:29105"/>
        <label>3</label>
    </ligand>
</feature>
<keyword evidence="8 11" id="KW-0862">Zinc</keyword>
<feature type="binding site" evidence="12">
    <location>
        <position position="247"/>
    </location>
    <ligand>
        <name>Zn(2+)</name>
        <dbReference type="ChEBI" id="CHEBI:29105"/>
        <label>4</label>
    </ligand>
</feature>
<keyword evidence="10 11" id="KW-0539">Nucleus</keyword>
<comment type="similarity">
    <text evidence="11">Belongs to the class V-like SAM-binding methyltransferase superfamily. Histone-lysine methyltransferase family. Suvar3-9 subfamily.</text>
</comment>